<comment type="catalytic activity">
    <reaction evidence="10 11">
        <text>shikimate + ATP = 3-phosphoshikimate + ADP + H(+)</text>
        <dbReference type="Rhea" id="RHEA:13121"/>
        <dbReference type="ChEBI" id="CHEBI:15378"/>
        <dbReference type="ChEBI" id="CHEBI:30616"/>
        <dbReference type="ChEBI" id="CHEBI:36208"/>
        <dbReference type="ChEBI" id="CHEBI:145989"/>
        <dbReference type="ChEBI" id="CHEBI:456216"/>
        <dbReference type="EC" id="2.7.1.71"/>
    </reaction>
</comment>
<keyword evidence="7 11" id="KW-0418">Kinase</keyword>
<dbReference type="InterPro" id="IPR031322">
    <property type="entry name" value="Shikimate/glucono_kinase"/>
</dbReference>
<dbReference type="EC" id="2.7.1.71" evidence="3 11"/>
<dbReference type="InterPro" id="IPR027417">
    <property type="entry name" value="P-loop_NTPase"/>
</dbReference>
<keyword evidence="8 11" id="KW-0067">ATP-binding</keyword>
<evidence type="ECO:0000256" key="6">
    <source>
        <dbReference type="ARBA" id="ARBA00022741"/>
    </source>
</evidence>
<comment type="subcellular location">
    <subcellularLocation>
        <location evidence="11">Cytoplasm</location>
    </subcellularLocation>
</comment>
<accession>A0ABY8R060</accession>
<comment type="caution">
    <text evidence="11">Lacks conserved residue(s) required for the propagation of feature annotation.</text>
</comment>
<evidence type="ECO:0000313" key="13">
    <source>
        <dbReference type="Proteomes" id="UP001209083"/>
    </source>
</evidence>
<evidence type="ECO:0000256" key="4">
    <source>
        <dbReference type="ARBA" id="ARBA00022605"/>
    </source>
</evidence>
<dbReference type="SUPFAM" id="SSF52540">
    <property type="entry name" value="P-loop containing nucleoside triphosphate hydrolases"/>
    <property type="match status" value="1"/>
</dbReference>
<dbReference type="EMBL" id="CP090958">
    <property type="protein sequence ID" value="WGW13805.1"/>
    <property type="molecule type" value="Genomic_DNA"/>
</dbReference>
<evidence type="ECO:0000256" key="11">
    <source>
        <dbReference type="HAMAP-Rule" id="MF_00109"/>
    </source>
</evidence>
<keyword evidence="13" id="KW-1185">Reference proteome</keyword>
<evidence type="ECO:0000256" key="1">
    <source>
        <dbReference type="ARBA" id="ARBA00004842"/>
    </source>
</evidence>
<keyword evidence="11" id="KW-0963">Cytoplasm</keyword>
<gene>
    <name evidence="11" type="primary">aroK</name>
    <name evidence="12" type="ORF">LWF01_08695</name>
</gene>
<dbReference type="PRINTS" id="PR01100">
    <property type="entry name" value="SHIKIMTKNASE"/>
</dbReference>
<protein>
    <recommendedName>
        <fullName evidence="3 11">Shikimate kinase</fullName>
        <shortName evidence="11">SK</shortName>
        <ecNumber evidence="3 11">2.7.1.71</ecNumber>
    </recommendedName>
</protein>
<evidence type="ECO:0000313" key="12">
    <source>
        <dbReference type="EMBL" id="WGW13805.1"/>
    </source>
</evidence>
<dbReference type="PANTHER" id="PTHR21087:SF16">
    <property type="entry name" value="SHIKIMATE KINASE 1, CHLOROPLASTIC"/>
    <property type="match status" value="1"/>
</dbReference>
<evidence type="ECO:0000256" key="3">
    <source>
        <dbReference type="ARBA" id="ARBA00012154"/>
    </source>
</evidence>
<comment type="function">
    <text evidence="11">Catalyzes the specific phosphorylation of the 3-hydroxyl group of shikimic acid using ATP as a cosubstrate.</text>
</comment>
<proteinExistence type="inferred from homology"/>
<dbReference type="GO" id="GO:0004765">
    <property type="term" value="F:shikimate kinase activity"/>
    <property type="evidence" value="ECO:0007669"/>
    <property type="project" value="UniProtKB-EC"/>
</dbReference>
<evidence type="ECO:0000256" key="10">
    <source>
        <dbReference type="ARBA" id="ARBA00048567"/>
    </source>
</evidence>
<dbReference type="InterPro" id="IPR023000">
    <property type="entry name" value="Shikimate_kinase_CS"/>
</dbReference>
<keyword evidence="11" id="KW-0479">Metal-binding</keyword>
<evidence type="ECO:0000256" key="7">
    <source>
        <dbReference type="ARBA" id="ARBA00022777"/>
    </source>
</evidence>
<feature type="binding site" evidence="11">
    <location>
        <position position="51"/>
    </location>
    <ligand>
        <name>substrate</name>
    </ligand>
</feature>
<name>A0ABY8R060_9MICO</name>
<keyword evidence="5 11" id="KW-0808">Transferase</keyword>
<dbReference type="Proteomes" id="UP001209083">
    <property type="component" value="Chromosome"/>
</dbReference>
<organism evidence="12 13">
    <name type="scientific">Saxibacter everestensis</name>
    <dbReference type="NCBI Taxonomy" id="2909229"/>
    <lineage>
        <taxon>Bacteria</taxon>
        <taxon>Bacillati</taxon>
        <taxon>Actinomycetota</taxon>
        <taxon>Actinomycetes</taxon>
        <taxon>Micrococcales</taxon>
        <taxon>Brevibacteriaceae</taxon>
        <taxon>Saxibacter</taxon>
    </lineage>
</organism>
<dbReference type="Pfam" id="PF01202">
    <property type="entry name" value="SKI"/>
    <property type="match status" value="1"/>
</dbReference>
<comment type="pathway">
    <text evidence="1 11">Metabolic intermediate biosynthesis; chorismate biosynthesis; chorismate from D-erythrose 4-phosphate and phosphoenolpyruvate: step 5/7.</text>
</comment>
<feature type="binding site" evidence="11">
    <location>
        <position position="99"/>
    </location>
    <ligand>
        <name>substrate</name>
    </ligand>
</feature>
<dbReference type="HAMAP" id="MF_00109">
    <property type="entry name" value="Shikimate_kinase"/>
    <property type="match status" value="1"/>
</dbReference>
<comment type="similarity">
    <text evidence="2 11">Belongs to the shikimate kinase family.</text>
</comment>
<feature type="binding site" evidence="11">
    <location>
        <position position="33"/>
    </location>
    <ligand>
        <name>Mg(2+)</name>
        <dbReference type="ChEBI" id="CHEBI:18420"/>
    </ligand>
</feature>
<comment type="cofactor">
    <cofactor evidence="11">
        <name>Mg(2+)</name>
        <dbReference type="ChEBI" id="CHEBI:18420"/>
    </cofactor>
    <text evidence="11">Binds 1 Mg(2+) ion per subunit.</text>
</comment>
<dbReference type="PROSITE" id="PS01128">
    <property type="entry name" value="SHIKIMATE_KINASE"/>
    <property type="match status" value="1"/>
</dbReference>
<dbReference type="Gene3D" id="3.40.50.300">
    <property type="entry name" value="P-loop containing nucleotide triphosphate hydrolases"/>
    <property type="match status" value="1"/>
</dbReference>
<keyword evidence="9 11" id="KW-0057">Aromatic amino acid biosynthesis</keyword>
<keyword evidence="11" id="KW-0460">Magnesium</keyword>
<reference evidence="12 13" key="1">
    <citation type="submission" date="2023-05" db="EMBL/GenBank/DDBJ databases">
        <title>Lithophilousrod everest ZFBP1038 complete genpme.</title>
        <authorList>
            <person name="Tian M."/>
        </authorList>
    </citation>
    <scope>NUCLEOTIDE SEQUENCE [LARGE SCALE GENOMIC DNA]</scope>
    <source>
        <strain evidence="12 13">ZFBP1038</strain>
    </source>
</reference>
<feature type="binding site" evidence="11">
    <location>
        <position position="74"/>
    </location>
    <ligand>
        <name>substrate</name>
    </ligand>
</feature>
<evidence type="ECO:0000256" key="2">
    <source>
        <dbReference type="ARBA" id="ARBA00006997"/>
    </source>
</evidence>
<sequence length="213" mass="23117">MSRPVPKPSPPLNPSARPPARIVLIGPPAAGKTTVGRMLSEKLDVSMRDTDAMLVAKWGTIGDLFLVYGEDGFRDLERQTVDDAIQELVRRPGVVSLGGGAILHPDTRAQLKHPSVIVVLIDIDAETVATRINNNSRPLLNSESATALDRWRAIVKERTPLYHEVASVTVTASNAPPGAVVSRILEAIASVHTKSYLQDLAREPEQTPRTENQ</sequence>
<comment type="subunit">
    <text evidence="11">Monomer.</text>
</comment>
<feature type="binding site" evidence="11">
    <location>
        <position position="137"/>
    </location>
    <ligand>
        <name>ATP</name>
        <dbReference type="ChEBI" id="CHEBI:30616"/>
    </ligand>
</feature>
<evidence type="ECO:0000256" key="5">
    <source>
        <dbReference type="ARBA" id="ARBA00022679"/>
    </source>
</evidence>
<evidence type="ECO:0000256" key="8">
    <source>
        <dbReference type="ARBA" id="ARBA00022840"/>
    </source>
</evidence>
<keyword evidence="6 11" id="KW-0547">Nucleotide-binding</keyword>
<dbReference type="RefSeq" id="WP_349640628.1">
    <property type="nucleotide sequence ID" value="NZ_CP090958.1"/>
</dbReference>
<dbReference type="PANTHER" id="PTHR21087">
    <property type="entry name" value="SHIKIMATE KINASE"/>
    <property type="match status" value="1"/>
</dbReference>
<feature type="binding site" evidence="11">
    <location>
        <position position="158"/>
    </location>
    <ligand>
        <name>substrate</name>
    </ligand>
</feature>
<keyword evidence="4 11" id="KW-0028">Amino-acid biosynthesis</keyword>
<dbReference type="InterPro" id="IPR000623">
    <property type="entry name" value="Shikimate_kinase/TSH1"/>
</dbReference>
<dbReference type="CDD" id="cd00464">
    <property type="entry name" value="SK"/>
    <property type="match status" value="1"/>
</dbReference>
<evidence type="ECO:0000256" key="9">
    <source>
        <dbReference type="ARBA" id="ARBA00023141"/>
    </source>
</evidence>
<feature type="binding site" evidence="11">
    <location>
        <begin position="29"/>
        <end position="34"/>
    </location>
    <ligand>
        <name>ATP</name>
        <dbReference type="ChEBI" id="CHEBI:30616"/>
    </ligand>
</feature>